<organism evidence="14">
    <name type="scientific">Branchiostoma belcheri</name>
    <name type="common">Amphioxus</name>
    <dbReference type="NCBI Taxonomy" id="7741"/>
    <lineage>
        <taxon>Eukaryota</taxon>
        <taxon>Metazoa</taxon>
        <taxon>Chordata</taxon>
        <taxon>Cephalochordata</taxon>
        <taxon>Leptocardii</taxon>
        <taxon>Amphioxiformes</taxon>
        <taxon>Branchiostomatidae</taxon>
        <taxon>Branchiostoma</taxon>
    </lineage>
</organism>
<reference evidence="14" key="1">
    <citation type="submission" date="2005-02" db="EMBL/GenBank/DDBJ databases">
        <title>The complete sequence of Branchiostoma belcheri and comparative analyses of amphioxus mitochondrial genome.</title>
        <authorList>
            <person name="Wang Y.-Q."/>
            <person name="Xu Q.-S."/>
        </authorList>
    </citation>
    <scope>NUCLEOTIDE SEQUENCE</scope>
    <source>
        <strain evidence="14">O4.6</strain>
    </source>
</reference>
<dbReference type="GO" id="GO:0045259">
    <property type="term" value="C:proton-transporting ATP synthase complex"/>
    <property type="evidence" value="ECO:0007669"/>
    <property type="project" value="UniProtKB-KW"/>
</dbReference>
<dbReference type="GO" id="GO:0031966">
    <property type="term" value="C:mitochondrial membrane"/>
    <property type="evidence" value="ECO:0007669"/>
    <property type="project" value="UniProtKB-SubCell"/>
</dbReference>
<feature type="transmembrane region" description="Helical" evidence="13">
    <location>
        <begin position="6"/>
        <end position="25"/>
    </location>
</feature>
<evidence type="ECO:0000256" key="11">
    <source>
        <dbReference type="ARBA" id="ARBA00023310"/>
    </source>
</evidence>
<dbReference type="GO" id="GO:0015986">
    <property type="term" value="P:proton motive force-driven ATP synthesis"/>
    <property type="evidence" value="ECO:0007669"/>
    <property type="project" value="InterPro"/>
</dbReference>
<keyword evidence="3 12" id="KW-0813">Transport</keyword>
<dbReference type="PANTHER" id="PTHR39937:SF1">
    <property type="entry name" value="ATP SYNTHASE PROTEIN 8"/>
    <property type="match status" value="1"/>
</dbReference>
<evidence type="ECO:0000313" key="14">
    <source>
        <dbReference type="EMBL" id="AAX15683.1"/>
    </source>
</evidence>
<evidence type="ECO:0000256" key="12">
    <source>
        <dbReference type="RuleBase" id="RU003661"/>
    </source>
</evidence>
<evidence type="ECO:0000256" key="5">
    <source>
        <dbReference type="ARBA" id="ARBA00022692"/>
    </source>
</evidence>
<evidence type="ECO:0000256" key="7">
    <source>
        <dbReference type="ARBA" id="ARBA00022989"/>
    </source>
</evidence>
<keyword evidence="6 12" id="KW-0375">Hydrogen ion transport</keyword>
<evidence type="ECO:0000256" key="10">
    <source>
        <dbReference type="ARBA" id="ARBA00023136"/>
    </source>
</evidence>
<keyword evidence="11" id="KW-0066">ATP synthesis</keyword>
<evidence type="ECO:0000256" key="4">
    <source>
        <dbReference type="ARBA" id="ARBA00022547"/>
    </source>
</evidence>
<dbReference type="PANTHER" id="PTHR39937">
    <property type="entry name" value="ATP SYNTHASE PROTEIN 8"/>
    <property type="match status" value="1"/>
</dbReference>
<dbReference type="EMBL" id="AY932825">
    <property type="protein sequence ID" value="AAX15683.1"/>
    <property type="molecule type" value="Genomic_DNA"/>
</dbReference>
<gene>
    <name evidence="14" type="primary">ATP8</name>
</gene>
<dbReference type="AlphaFoldDB" id="Q4KRG3"/>
<accession>Q4KRG3</accession>
<protein>
    <recommendedName>
        <fullName evidence="12">ATP synthase complex subunit 8</fullName>
    </recommendedName>
</protein>
<evidence type="ECO:0000256" key="2">
    <source>
        <dbReference type="ARBA" id="ARBA00008892"/>
    </source>
</evidence>
<keyword evidence="4 12" id="KW-0138">CF(0)</keyword>
<dbReference type="InterPro" id="IPR001421">
    <property type="entry name" value="ATP8_metazoa"/>
</dbReference>
<keyword evidence="10 13" id="KW-0472">Membrane</keyword>
<comment type="subcellular location">
    <subcellularLocation>
        <location evidence="1 12">Mitochondrion membrane</location>
        <topology evidence="1 12">Single-pass membrane protein</topology>
    </subcellularLocation>
</comment>
<evidence type="ECO:0000256" key="9">
    <source>
        <dbReference type="ARBA" id="ARBA00023128"/>
    </source>
</evidence>
<sequence>MPQLNPIPWVFLFALGWMVLIFWGLHKVTSVVDPIMEEVVEEVEISLVEYTWPW</sequence>
<proteinExistence type="inferred from homology"/>
<comment type="similarity">
    <text evidence="2 12">Belongs to the ATPase protein 8 family.</text>
</comment>
<name>Q4KRG3_BRABE</name>
<keyword evidence="8 12" id="KW-0406">Ion transport</keyword>
<evidence type="ECO:0000256" key="13">
    <source>
        <dbReference type="SAM" id="Phobius"/>
    </source>
</evidence>
<evidence type="ECO:0000256" key="3">
    <source>
        <dbReference type="ARBA" id="ARBA00022448"/>
    </source>
</evidence>
<geneLocation type="mitochondrion" evidence="14"/>
<dbReference type="GO" id="GO:0015078">
    <property type="term" value="F:proton transmembrane transporter activity"/>
    <property type="evidence" value="ECO:0007669"/>
    <property type="project" value="InterPro"/>
</dbReference>
<dbReference type="Pfam" id="PF00895">
    <property type="entry name" value="ATP-synt_8"/>
    <property type="match status" value="1"/>
</dbReference>
<evidence type="ECO:0000256" key="6">
    <source>
        <dbReference type="ARBA" id="ARBA00022781"/>
    </source>
</evidence>
<keyword evidence="5 12" id="KW-0812">Transmembrane</keyword>
<dbReference type="InterPro" id="IPR050635">
    <property type="entry name" value="ATPase_protein_8"/>
</dbReference>
<reference evidence="14" key="2">
    <citation type="journal article" date="2009" name="Mar. Biol. Res.">
        <title>Complete mitochondrial genomes defining two distinct lancelet species in the West Pacific Ocean.</title>
        <authorList>
            <person name="Zhong J."/>
            <person name="Zhang Q."/>
            <person name="Xu Q."/>
            <person name="Schubert M."/>
            <person name="Laudet V."/>
            <person name="Wang Y."/>
        </authorList>
    </citation>
    <scope>NUCLEOTIDE SEQUENCE</scope>
    <source>
        <strain evidence="14">O4.6</strain>
    </source>
</reference>
<keyword evidence="9 12" id="KW-0496">Mitochondrion</keyword>
<evidence type="ECO:0000256" key="8">
    <source>
        <dbReference type="ARBA" id="ARBA00023065"/>
    </source>
</evidence>
<evidence type="ECO:0000256" key="1">
    <source>
        <dbReference type="ARBA" id="ARBA00004304"/>
    </source>
</evidence>
<keyword evidence="7 13" id="KW-1133">Transmembrane helix</keyword>